<keyword evidence="2" id="KW-1185">Reference proteome</keyword>
<evidence type="ECO:0000313" key="2">
    <source>
        <dbReference type="Proteomes" id="UP000887116"/>
    </source>
</evidence>
<evidence type="ECO:0000313" key="1">
    <source>
        <dbReference type="EMBL" id="GFQ80562.1"/>
    </source>
</evidence>
<protein>
    <submittedName>
        <fullName evidence="1">Uncharacterized protein</fullName>
    </submittedName>
</protein>
<feature type="non-terminal residue" evidence="1">
    <location>
        <position position="74"/>
    </location>
</feature>
<dbReference type="EMBL" id="BMAO01012313">
    <property type="protein sequence ID" value="GFQ80562.1"/>
    <property type="molecule type" value="Genomic_DNA"/>
</dbReference>
<reference evidence="1" key="1">
    <citation type="submission" date="2020-07" db="EMBL/GenBank/DDBJ databases">
        <title>Multicomponent nature underlies the extraordinary mechanical properties of spider dragline silk.</title>
        <authorList>
            <person name="Kono N."/>
            <person name="Nakamura H."/>
            <person name="Mori M."/>
            <person name="Yoshida Y."/>
            <person name="Ohtoshi R."/>
            <person name="Malay A.D."/>
            <person name="Moran D.A.P."/>
            <person name="Tomita M."/>
            <person name="Numata K."/>
            <person name="Arakawa K."/>
        </authorList>
    </citation>
    <scope>NUCLEOTIDE SEQUENCE</scope>
</reference>
<organism evidence="1 2">
    <name type="scientific">Trichonephila clavata</name>
    <name type="common">Joro spider</name>
    <name type="synonym">Nephila clavata</name>
    <dbReference type="NCBI Taxonomy" id="2740835"/>
    <lineage>
        <taxon>Eukaryota</taxon>
        <taxon>Metazoa</taxon>
        <taxon>Ecdysozoa</taxon>
        <taxon>Arthropoda</taxon>
        <taxon>Chelicerata</taxon>
        <taxon>Arachnida</taxon>
        <taxon>Araneae</taxon>
        <taxon>Araneomorphae</taxon>
        <taxon>Entelegynae</taxon>
        <taxon>Araneoidea</taxon>
        <taxon>Nephilidae</taxon>
        <taxon>Trichonephila</taxon>
    </lineage>
</organism>
<dbReference type="Proteomes" id="UP000887116">
    <property type="component" value="Unassembled WGS sequence"/>
</dbReference>
<comment type="caution">
    <text evidence="1">The sequence shown here is derived from an EMBL/GenBank/DDBJ whole genome shotgun (WGS) entry which is preliminary data.</text>
</comment>
<sequence>MIGSVFDCWRSFVNWGRGKTEEGVPTKRICFSRIRFVKQVFKIPKGCFELPECSFLRKSTVSPSCEFLWKNRLE</sequence>
<accession>A0A8X6FII0</accession>
<name>A0A8X6FII0_TRICU</name>
<proteinExistence type="predicted"/>
<gene>
    <name evidence="1" type="ORF">TNCT_640061</name>
</gene>
<dbReference type="AlphaFoldDB" id="A0A8X6FII0"/>